<evidence type="ECO:0000313" key="2">
    <source>
        <dbReference type="EMBL" id="PWA73100.1"/>
    </source>
</evidence>
<evidence type="ECO:0000256" key="1">
    <source>
        <dbReference type="SAM" id="MobiDB-lite"/>
    </source>
</evidence>
<dbReference type="AlphaFoldDB" id="A0A2U1NI13"/>
<feature type="region of interest" description="Disordered" evidence="1">
    <location>
        <begin position="182"/>
        <end position="246"/>
    </location>
</feature>
<evidence type="ECO:0000313" key="3">
    <source>
        <dbReference type="Proteomes" id="UP000245207"/>
    </source>
</evidence>
<dbReference type="EMBL" id="PKPP01002791">
    <property type="protein sequence ID" value="PWA73100.1"/>
    <property type="molecule type" value="Genomic_DNA"/>
</dbReference>
<dbReference type="PANTHER" id="PTHR34660">
    <property type="entry name" value="MYB-LIKE PROTEIN X"/>
    <property type="match status" value="1"/>
</dbReference>
<dbReference type="OrthoDB" id="778084at2759"/>
<dbReference type="STRING" id="35608.A0A2U1NI13"/>
<name>A0A2U1NI13_ARTAN</name>
<accession>A0A2U1NI13</accession>
<protein>
    <submittedName>
        <fullName evidence="2">Uncharacterized protein</fullName>
    </submittedName>
</protein>
<feature type="region of interest" description="Disordered" evidence="1">
    <location>
        <begin position="1"/>
        <end position="82"/>
    </location>
</feature>
<feature type="compositionally biased region" description="Basic residues" evidence="1">
    <location>
        <begin position="61"/>
        <end position="71"/>
    </location>
</feature>
<feature type="compositionally biased region" description="Low complexity" evidence="1">
    <location>
        <begin position="204"/>
        <end position="224"/>
    </location>
</feature>
<feature type="compositionally biased region" description="Low complexity" evidence="1">
    <location>
        <begin position="22"/>
        <end position="42"/>
    </location>
</feature>
<comment type="caution">
    <text evidence="2">The sequence shown here is derived from an EMBL/GenBank/DDBJ whole genome shotgun (WGS) entry which is preliminary data.</text>
</comment>
<reference evidence="2 3" key="1">
    <citation type="journal article" date="2018" name="Mol. Plant">
        <title>The genome of Artemisia annua provides insight into the evolution of Asteraceae family and artemisinin biosynthesis.</title>
        <authorList>
            <person name="Shen Q."/>
            <person name="Zhang L."/>
            <person name="Liao Z."/>
            <person name="Wang S."/>
            <person name="Yan T."/>
            <person name="Shi P."/>
            <person name="Liu M."/>
            <person name="Fu X."/>
            <person name="Pan Q."/>
            <person name="Wang Y."/>
            <person name="Lv Z."/>
            <person name="Lu X."/>
            <person name="Zhang F."/>
            <person name="Jiang W."/>
            <person name="Ma Y."/>
            <person name="Chen M."/>
            <person name="Hao X."/>
            <person name="Li L."/>
            <person name="Tang Y."/>
            <person name="Lv G."/>
            <person name="Zhou Y."/>
            <person name="Sun X."/>
            <person name="Brodelius P.E."/>
            <person name="Rose J.K.C."/>
            <person name="Tang K."/>
        </authorList>
    </citation>
    <scope>NUCLEOTIDE SEQUENCE [LARGE SCALE GENOMIC DNA]</scope>
    <source>
        <strain evidence="3">cv. Huhao1</strain>
        <tissue evidence="2">Leaf</tissue>
    </source>
</reference>
<sequence length="465" mass="50536">MTTSELTTEQRERSDLTEEHGQPISSQQPSYSSDSTQNTQNSNKRKRDDAVLPDGAGGHGKQIKIRLLKKPRGPEPSKETVLPNVGRAETPVRALNSVQGSGVAGRNVVTSNGRNFVPTTSGRENIAPQARQFSQTMTGPSSEIPRMKVNELQRQHIGMKQTAPSSVRPVPLNHLKQEVTSSHFNKTEVLPVPSQSRQNDVKLGQFSRQQQPSPSQGRPVVSQSRLELEMPRPSSHVKTGPSVSRRIDVQGPRYGVQQVAPSSGTQVLPRKHLEREIPRPSVNVQTGPSVSRRIDVQGPRYVGQQPVPSSGIPNVPTSQMQQEIITSASVFGKRLISETTVAGVNGPARCAMGVSVSGVPTRSEKGKEVAVGEVPQKAGPTRLEKKMMKKNSKYEKLIGSWVPPVMAPCGGGGEDEDWLSKKGKTVKSCSMDIDTCELAAPSLWQPCARFLVDADVYAMPYTVPF</sequence>
<proteinExistence type="predicted"/>
<dbReference type="Proteomes" id="UP000245207">
    <property type="component" value="Unassembled WGS sequence"/>
</dbReference>
<feature type="compositionally biased region" description="Basic and acidic residues" evidence="1">
    <location>
        <begin position="8"/>
        <end position="21"/>
    </location>
</feature>
<keyword evidence="3" id="KW-1185">Reference proteome</keyword>
<organism evidence="2 3">
    <name type="scientific">Artemisia annua</name>
    <name type="common">Sweet wormwood</name>
    <dbReference type="NCBI Taxonomy" id="35608"/>
    <lineage>
        <taxon>Eukaryota</taxon>
        <taxon>Viridiplantae</taxon>
        <taxon>Streptophyta</taxon>
        <taxon>Embryophyta</taxon>
        <taxon>Tracheophyta</taxon>
        <taxon>Spermatophyta</taxon>
        <taxon>Magnoliopsida</taxon>
        <taxon>eudicotyledons</taxon>
        <taxon>Gunneridae</taxon>
        <taxon>Pentapetalae</taxon>
        <taxon>asterids</taxon>
        <taxon>campanulids</taxon>
        <taxon>Asterales</taxon>
        <taxon>Asteraceae</taxon>
        <taxon>Asteroideae</taxon>
        <taxon>Anthemideae</taxon>
        <taxon>Artemisiinae</taxon>
        <taxon>Artemisia</taxon>
    </lineage>
</organism>
<dbReference type="PANTHER" id="PTHR34660:SF7">
    <property type="entry name" value="DNA LIGASE-LIKE PROTEIN"/>
    <property type="match status" value="1"/>
</dbReference>
<gene>
    <name evidence="2" type="ORF">CTI12_AA263520</name>
</gene>